<keyword evidence="1" id="KW-1133">Transmembrane helix</keyword>
<evidence type="ECO:0000313" key="3">
    <source>
        <dbReference type="Proteomes" id="UP000256779"/>
    </source>
</evidence>
<keyword evidence="1" id="KW-0812">Transmembrane</keyword>
<dbReference type="EMBL" id="QREG01000037">
    <property type="protein sequence ID" value="RED91761.1"/>
    <property type="molecule type" value="Genomic_DNA"/>
</dbReference>
<feature type="transmembrane region" description="Helical" evidence="1">
    <location>
        <begin position="73"/>
        <end position="96"/>
    </location>
</feature>
<keyword evidence="1" id="KW-0472">Membrane</keyword>
<organism evidence="2 3">
    <name type="scientific">Marinoscillum furvescens DSM 4134</name>
    <dbReference type="NCBI Taxonomy" id="1122208"/>
    <lineage>
        <taxon>Bacteria</taxon>
        <taxon>Pseudomonadati</taxon>
        <taxon>Bacteroidota</taxon>
        <taxon>Cytophagia</taxon>
        <taxon>Cytophagales</taxon>
        <taxon>Reichenbachiellaceae</taxon>
        <taxon>Marinoscillum</taxon>
    </lineage>
</organism>
<dbReference type="OrthoDB" id="1122768at2"/>
<feature type="transmembrane region" description="Helical" evidence="1">
    <location>
        <begin position="139"/>
        <end position="163"/>
    </location>
</feature>
<keyword evidence="3" id="KW-1185">Reference proteome</keyword>
<evidence type="ECO:0000313" key="2">
    <source>
        <dbReference type="EMBL" id="RED91761.1"/>
    </source>
</evidence>
<dbReference type="RefSeq" id="WP_115870476.1">
    <property type="nucleotide sequence ID" value="NZ_QREG01000037.1"/>
</dbReference>
<dbReference type="AlphaFoldDB" id="A0A3D9KWW9"/>
<feature type="transmembrane region" description="Helical" evidence="1">
    <location>
        <begin position="12"/>
        <end position="34"/>
    </location>
</feature>
<accession>A0A3D9KWW9</accession>
<feature type="transmembrane region" description="Helical" evidence="1">
    <location>
        <begin position="40"/>
        <end position="61"/>
    </location>
</feature>
<comment type="caution">
    <text evidence="2">The sequence shown here is derived from an EMBL/GenBank/DDBJ whole genome shotgun (WGS) entry which is preliminary data.</text>
</comment>
<proteinExistence type="predicted"/>
<dbReference type="Proteomes" id="UP000256779">
    <property type="component" value="Unassembled WGS sequence"/>
</dbReference>
<name>A0A3D9KWW9_MARFU</name>
<evidence type="ECO:0000256" key="1">
    <source>
        <dbReference type="SAM" id="Phobius"/>
    </source>
</evidence>
<gene>
    <name evidence="2" type="ORF">C7460_13731</name>
</gene>
<dbReference type="InterPro" id="IPR025250">
    <property type="entry name" value="DUF4199"/>
</dbReference>
<protein>
    <submittedName>
        <fullName evidence="2">Uncharacterized protein DUF4199</fullName>
    </submittedName>
</protein>
<dbReference type="Pfam" id="PF13858">
    <property type="entry name" value="DUF4199"/>
    <property type="match status" value="1"/>
</dbReference>
<sequence length="172" mass="18971">MEETNVSMKSVAIKYGVINGLIAIIFFIIIDFAGLYDNQYLNWVGVLVTAALIFFAQKEYLREGDGYMNYGQGVGLGTLLALVSSCISAVFTFIYVKFINTSFIENIKEVQRMSMEEQGMSDDQIDQALSISEKFMTPGMMVVFGIVGGVIAGVIISLIISAINKNSRPEFE</sequence>
<reference evidence="2 3" key="1">
    <citation type="submission" date="2018-07" db="EMBL/GenBank/DDBJ databases">
        <title>Genomic Encyclopedia of Type Strains, Phase IV (KMG-IV): sequencing the most valuable type-strain genomes for metagenomic binning, comparative biology and taxonomic classification.</title>
        <authorList>
            <person name="Goeker M."/>
        </authorList>
    </citation>
    <scope>NUCLEOTIDE SEQUENCE [LARGE SCALE GENOMIC DNA]</scope>
    <source>
        <strain evidence="2 3">DSM 4134</strain>
    </source>
</reference>